<evidence type="ECO:0000313" key="6">
    <source>
        <dbReference type="Proteomes" id="UP000266389"/>
    </source>
</evidence>
<evidence type="ECO:0000256" key="2">
    <source>
        <dbReference type="ARBA" id="ARBA00022679"/>
    </source>
</evidence>
<dbReference type="AlphaFoldDB" id="A0A395LZ35"/>
<dbReference type="InterPro" id="IPR029063">
    <property type="entry name" value="SAM-dependent_MTases_sf"/>
</dbReference>
<proteinExistence type="inferred from homology"/>
<dbReference type="SUPFAM" id="SSF53335">
    <property type="entry name" value="S-adenosyl-L-methionine-dependent methyltransferases"/>
    <property type="match status" value="1"/>
</dbReference>
<evidence type="ECO:0000259" key="4">
    <source>
        <dbReference type="Pfam" id="PF01555"/>
    </source>
</evidence>
<keyword evidence="1 5" id="KW-0489">Methyltransferase</keyword>
<reference evidence="5 6" key="1">
    <citation type="journal article" date="2011" name="ISME J.">
        <title>Community ecology of hot spring cyanobacterial mats: predominant populations and their functional potential.</title>
        <authorList>
            <person name="Klatt C.G."/>
            <person name="Wood J.M."/>
            <person name="Rusch D.B."/>
            <person name="Bateson M.M."/>
            <person name="Hamamura N."/>
            <person name="Heidelberg J.F."/>
            <person name="Grossman A.R."/>
            <person name="Bhaya D."/>
            <person name="Cohan F.M."/>
            <person name="Kuhl M."/>
            <person name="Bryant D.A."/>
            <person name="Ward D.M."/>
        </authorList>
    </citation>
    <scope>NUCLEOTIDE SEQUENCE [LARGE SCALE GENOMIC DNA]</scope>
    <source>
        <strain evidence="5">OS</strain>
    </source>
</reference>
<protein>
    <recommendedName>
        <fullName evidence="3">Methyltransferase</fullName>
        <ecNumber evidence="3">2.1.1.-</ecNumber>
    </recommendedName>
</protein>
<dbReference type="EMBL" id="PHFL01000058">
    <property type="protein sequence ID" value="RFM23790.1"/>
    <property type="molecule type" value="Genomic_DNA"/>
</dbReference>
<evidence type="ECO:0000256" key="3">
    <source>
        <dbReference type="RuleBase" id="RU362026"/>
    </source>
</evidence>
<sequence length="277" mass="32694">MLENFRNKVFNQDVLILLKQLPDNSVDMVYGDPDYNVGINYAGKNYTKKWNEYIDWYIELTKESMRVLKPTGNLFMVNYPKQNSYLRVKYLDENAFDVHDYVWIYNTNIGHSPRHFTTAHRSILHATKSKNNHFYKEHVAVPYQNPTDKRIKERISKGHLGRMPYSWLYFDLVKNVSKDKTFHSCQIPLGLVELLIKACTKENDDVLILFGGSGSEIILCRELKRNFISCEIHPEYYKMIQYRLANNGKIPEEYRLDFLKEKNKADNCSDFSLFSSE</sequence>
<dbReference type="Pfam" id="PF01555">
    <property type="entry name" value="N6_N4_Mtase"/>
    <property type="match status" value="1"/>
</dbReference>
<comment type="caution">
    <text evidence="5">The sequence shown here is derived from an EMBL/GenBank/DDBJ whole genome shotgun (WGS) entry which is preliminary data.</text>
</comment>
<dbReference type="PRINTS" id="PR00508">
    <property type="entry name" value="S21N4MTFRASE"/>
</dbReference>
<name>A0A395LZ35_9BACT</name>
<evidence type="ECO:0000313" key="5">
    <source>
        <dbReference type="EMBL" id="RFM23790.1"/>
    </source>
</evidence>
<keyword evidence="2 5" id="KW-0808">Transferase</keyword>
<evidence type="ECO:0000256" key="1">
    <source>
        <dbReference type="ARBA" id="ARBA00022603"/>
    </source>
</evidence>
<gene>
    <name evidence="5" type="ORF">D0433_09150</name>
</gene>
<dbReference type="InterPro" id="IPR001091">
    <property type="entry name" value="RM_Methyltransferase"/>
</dbReference>
<feature type="domain" description="DNA methylase N-4/N-6" evidence="4">
    <location>
        <begin position="26"/>
        <end position="241"/>
    </location>
</feature>
<organism evidence="5 6">
    <name type="scientific">Candidatus Thermochlorobacter aerophilus</name>
    <dbReference type="NCBI Taxonomy" id="1868324"/>
    <lineage>
        <taxon>Bacteria</taxon>
        <taxon>Pseudomonadati</taxon>
        <taxon>Chlorobiota</taxon>
        <taxon>Chlorobiia</taxon>
        <taxon>Chlorobiales</taxon>
        <taxon>Candidatus Thermochlorobacteriaceae</taxon>
        <taxon>Candidatus Thermochlorobacter</taxon>
    </lineage>
</organism>
<dbReference type="InterPro" id="IPR002941">
    <property type="entry name" value="DNA_methylase_N4/N6"/>
</dbReference>
<dbReference type="Proteomes" id="UP000266389">
    <property type="component" value="Unassembled WGS sequence"/>
</dbReference>
<dbReference type="Gene3D" id="3.40.50.150">
    <property type="entry name" value="Vaccinia Virus protein VP39"/>
    <property type="match status" value="1"/>
</dbReference>
<dbReference type="GO" id="GO:0008170">
    <property type="term" value="F:N-methyltransferase activity"/>
    <property type="evidence" value="ECO:0007669"/>
    <property type="project" value="InterPro"/>
</dbReference>
<dbReference type="GO" id="GO:0032259">
    <property type="term" value="P:methylation"/>
    <property type="evidence" value="ECO:0007669"/>
    <property type="project" value="UniProtKB-KW"/>
</dbReference>
<dbReference type="GO" id="GO:0003677">
    <property type="term" value="F:DNA binding"/>
    <property type="evidence" value="ECO:0007669"/>
    <property type="project" value="InterPro"/>
</dbReference>
<accession>A0A395LZ35</accession>
<dbReference type="EC" id="2.1.1.-" evidence="3"/>
<comment type="similarity">
    <text evidence="3">Belongs to the N(4)/N(6)-methyltransferase family.</text>
</comment>